<evidence type="ECO:0000313" key="2">
    <source>
        <dbReference type="EMBL" id="GHO94313.1"/>
    </source>
</evidence>
<accession>A0A8J3N3F5</accession>
<dbReference type="InterPro" id="IPR012296">
    <property type="entry name" value="Nuclease_put_TT1808"/>
</dbReference>
<dbReference type="InterPro" id="IPR011335">
    <property type="entry name" value="Restrct_endonuc-II-like"/>
</dbReference>
<dbReference type="AlphaFoldDB" id="A0A8J3N3F5"/>
<keyword evidence="3" id="KW-1185">Reference proteome</keyword>
<dbReference type="PANTHER" id="PTHR36558:SF1">
    <property type="entry name" value="RESTRICTION ENDONUCLEASE DOMAIN-CONTAINING PROTEIN-RELATED"/>
    <property type="match status" value="1"/>
</dbReference>
<sequence>MQHSHEQSYTLKEYWKLVELFPDHKYEYIDGSIRMMSGGSPAHAQIGANIVTLLNIALHDSECNVYNSDVKVKLNEQRCYLPDATVSCDPRDWTRPDVLESPTVVVEVLSQSTEKVDRTEKLEAYQRYPAMQEILLIDSRRRYVEHYHRVGVAQWLKSIFEDDHDCIEMSSIDATLYLRDIYRKVYLDTVE</sequence>
<protein>
    <recommendedName>
        <fullName evidence="1">Putative restriction endonuclease domain-containing protein</fullName>
    </recommendedName>
</protein>
<feature type="domain" description="Putative restriction endonuclease" evidence="1">
    <location>
        <begin position="17"/>
        <end position="165"/>
    </location>
</feature>
<dbReference type="InterPro" id="IPR008538">
    <property type="entry name" value="Uma2"/>
</dbReference>
<organism evidence="2 3">
    <name type="scientific">Reticulibacter mediterranei</name>
    <dbReference type="NCBI Taxonomy" id="2778369"/>
    <lineage>
        <taxon>Bacteria</taxon>
        <taxon>Bacillati</taxon>
        <taxon>Chloroflexota</taxon>
        <taxon>Ktedonobacteria</taxon>
        <taxon>Ktedonobacterales</taxon>
        <taxon>Reticulibacteraceae</taxon>
        <taxon>Reticulibacter</taxon>
    </lineage>
</organism>
<dbReference type="PANTHER" id="PTHR36558">
    <property type="entry name" value="GLR1098 PROTEIN"/>
    <property type="match status" value="1"/>
</dbReference>
<dbReference type="RefSeq" id="WP_220205055.1">
    <property type="nucleotide sequence ID" value="NZ_BNJK01000001.1"/>
</dbReference>
<name>A0A8J3N3F5_9CHLR</name>
<evidence type="ECO:0000313" key="3">
    <source>
        <dbReference type="Proteomes" id="UP000597444"/>
    </source>
</evidence>
<gene>
    <name evidence="2" type="ORF">KSF_043610</name>
</gene>
<dbReference type="CDD" id="cd06260">
    <property type="entry name" value="DUF820-like"/>
    <property type="match status" value="1"/>
</dbReference>
<evidence type="ECO:0000259" key="1">
    <source>
        <dbReference type="Pfam" id="PF05685"/>
    </source>
</evidence>
<dbReference type="Pfam" id="PF05685">
    <property type="entry name" value="Uma2"/>
    <property type="match status" value="1"/>
</dbReference>
<comment type="caution">
    <text evidence="2">The sequence shown here is derived from an EMBL/GenBank/DDBJ whole genome shotgun (WGS) entry which is preliminary data.</text>
</comment>
<dbReference type="SUPFAM" id="SSF52980">
    <property type="entry name" value="Restriction endonuclease-like"/>
    <property type="match status" value="1"/>
</dbReference>
<proteinExistence type="predicted"/>
<reference evidence="2" key="1">
    <citation type="submission" date="2020-10" db="EMBL/GenBank/DDBJ databases">
        <title>Taxonomic study of unclassified bacteria belonging to the class Ktedonobacteria.</title>
        <authorList>
            <person name="Yabe S."/>
            <person name="Wang C.M."/>
            <person name="Zheng Y."/>
            <person name="Sakai Y."/>
            <person name="Cavaletti L."/>
            <person name="Monciardini P."/>
            <person name="Donadio S."/>
        </authorList>
    </citation>
    <scope>NUCLEOTIDE SEQUENCE</scope>
    <source>
        <strain evidence="2">ID150040</strain>
    </source>
</reference>
<dbReference type="Gene3D" id="3.90.1570.10">
    <property type="entry name" value="tt1808, chain A"/>
    <property type="match status" value="1"/>
</dbReference>
<dbReference type="Proteomes" id="UP000597444">
    <property type="component" value="Unassembled WGS sequence"/>
</dbReference>
<dbReference type="EMBL" id="BNJK01000001">
    <property type="protein sequence ID" value="GHO94313.1"/>
    <property type="molecule type" value="Genomic_DNA"/>
</dbReference>